<dbReference type="RefSeq" id="WP_262400709.1">
    <property type="nucleotide sequence ID" value="NZ_JACRTB010000025.1"/>
</dbReference>
<protein>
    <submittedName>
        <fullName evidence="6">LysR family transcriptional regulator</fullName>
    </submittedName>
</protein>
<dbReference type="PANTHER" id="PTHR30346">
    <property type="entry name" value="TRANSCRIPTIONAL DUAL REGULATOR HCAR-RELATED"/>
    <property type="match status" value="1"/>
</dbReference>
<dbReference type="Pfam" id="PF00126">
    <property type="entry name" value="HTH_1"/>
    <property type="match status" value="1"/>
</dbReference>
<dbReference type="SUPFAM" id="SSF53850">
    <property type="entry name" value="Periplasmic binding protein-like II"/>
    <property type="match status" value="1"/>
</dbReference>
<evidence type="ECO:0000313" key="6">
    <source>
        <dbReference type="EMBL" id="MBC8577246.1"/>
    </source>
</evidence>
<keyword evidence="3" id="KW-0238">DNA-binding</keyword>
<evidence type="ECO:0000259" key="5">
    <source>
        <dbReference type="PROSITE" id="PS50931"/>
    </source>
</evidence>
<keyword evidence="4" id="KW-0804">Transcription</keyword>
<keyword evidence="7" id="KW-1185">Reference proteome</keyword>
<dbReference type="Pfam" id="PF03466">
    <property type="entry name" value="LysR_substrate"/>
    <property type="match status" value="1"/>
</dbReference>
<name>A0ABR7NLG9_9FIRM</name>
<evidence type="ECO:0000256" key="2">
    <source>
        <dbReference type="ARBA" id="ARBA00023015"/>
    </source>
</evidence>
<reference evidence="6 7" key="1">
    <citation type="submission" date="2020-08" db="EMBL/GenBank/DDBJ databases">
        <title>Genome public.</title>
        <authorList>
            <person name="Liu C."/>
            <person name="Sun Q."/>
        </authorList>
    </citation>
    <scope>NUCLEOTIDE SEQUENCE [LARGE SCALE GENOMIC DNA]</scope>
    <source>
        <strain evidence="6 7">BX1</strain>
    </source>
</reference>
<keyword evidence="2" id="KW-0805">Transcription regulation</keyword>
<comment type="similarity">
    <text evidence="1">Belongs to the LysR transcriptional regulatory family.</text>
</comment>
<dbReference type="PRINTS" id="PR00039">
    <property type="entry name" value="HTHLYSR"/>
</dbReference>
<dbReference type="CDD" id="cd05466">
    <property type="entry name" value="PBP2_LTTR_substrate"/>
    <property type="match status" value="1"/>
</dbReference>
<proteinExistence type="inferred from homology"/>
<sequence length="305" mass="35214">MEIQQILYVVRAAEQMSFSKAAEHSHVTQSCLSQQIAKLENELGFRLFERTTRCVLLTEQGEHFVRHAHKVLEDLDMLKTSFCPTVEKLQGTLRIGAIGSMATSSFSRLIGGFSSRYPQLTFRVIQAGSLELLELLRRHEIDAAFITSMQQPEENSEFCMTTISSFSYFLAVPKGHRLAQEPFVHLEELREEPFVFHDRNLAMYRICMRACREAGFEPKIVCTTTHAWFRYYMIEAGLGIGFFPYEDFLSFPANRVSRLRIRPAIEPLLSLAVLRQTEPNPLVDTFHDFVRTWIHIHHSSLHEEV</sequence>
<organism evidence="6 7">
    <name type="scientific">Yanshouia hominis</name>
    <dbReference type="NCBI Taxonomy" id="2763673"/>
    <lineage>
        <taxon>Bacteria</taxon>
        <taxon>Bacillati</taxon>
        <taxon>Bacillota</taxon>
        <taxon>Clostridia</taxon>
        <taxon>Eubacteriales</taxon>
        <taxon>Oscillospiraceae</taxon>
        <taxon>Yanshouia</taxon>
    </lineage>
</organism>
<comment type="caution">
    <text evidence="6">The sequence shown here is derived from an EMBL/GenBank/DDBJ whole genome shotgun (WGS) entry which is preliminary data.</text>
</comment>
<dbReference type="PANTHER" id="PTHR30346:SF0">
    <property type="entry name" value="HCA OPERON TRANSCRIPTIONAL ACTIVATOR HCAR"/>
    <property type="match status" value="1"/>
</dbReference>
<gene>
    <name evidence="6" type="ORF">H8717_12615</name>
</gene>
<evidence type="ECO:0000256" key="3">
    <source>
        <dbReference type="ARBA" id="ARBA00023125"/>
    </source>
</evidence>
<evidence type="ECO:0000313" key="7">
    <source>
        <dbReference type="Proteomes" id="UP000658131"/>
    </source>
</evidence>
<dbReference type="Gene3D" id="3.40.190.290">
    <property type="match status" value="1"/>
</dbReference>
<dbReference type="Proteomes" id="UP000658131">
    <property type="component" value="Unassembled WGS sequence"/>
</dbReference>
<feature type="domain" description="HTH lysR-type" evidence="5">
    <location>
        <begin position="1"/>
        <end position="58"/>
    </location>
</feature>
<dbReference type="InterPro" id="IPR005119">
    <property type="entry name" value="LysR_subst-bd"/>
</dbReference>
<dbReference type="SUPFAM" id="SSF46785">
    <property type="entry name" value="Winged helix' DNA-binding domain"/>
    <property type="match status" value="1"/>
</dbReference>
<evidence type="ECO:0000256" key="1">
    <source>
        <dbReference type="ARBA" id="ARBA00009437"/>
    </source>
</evidence>
<dbReference type="InterPro" id="IPR036388">
    <property type="entry name" value="WH-like_DNA-bd_sf"/>
</dbReference>
<evidence type="ECO:0000256" key="4">
    <source>
        <dbReference type="ARBA" id="ARBA00023163"/>
    </source>
</evidence>
<accession>A0ABR7NLG9</accession>
<dbReference type="Gene3D" id="1.10.10.10">
    <property type="entry name" value="Winged helix-like DNA-binding domain superfamily/Winged helix DNA-binding domain"/>
    <property type="match status" value="1"/>
</dbReference>
<dbReference type="EMBL" id="JACRTB010000025">
    <property type="protein sequence ID" value="MBC8577246.1"/>
    <property type="molecule type" value="Genomic_DNA"/>
</dbReference>
<dbReference type="PROSITE" id="PS50931">
    <property type="entry name" value="HTH_LYSR"/>
    <property type="match status" value="1"/>
</dbReference>
<dbReference type="InterPro" id="IPR000847">
    <property type="entry name" value="LysR_HTH_N"/>
</dbReference>
<dbReference type="InterPro" id="IPR036390">
    <property type="entry name" value="WH_DNA-bd_sf"/>
</dbReference>